<evidence type="ECO:0000256" key="2">
    <source>
        <dbReference type="SAM" id="Phobius"/>
    </source>
</evidence>
<evidence type="ECO:0000259" key="4">
    <source>
        <dbReference type="Pfam" id="PF25550"/>
    </source>
</evidence>
<dbReference type="InterPro" id="IPR001173">
    <property type="entry name" value="Glyco_trans_2-like"/>
</dbReference>
<feature type="domain" description="DUF7928" evidence="4">
    <location>
        <begin position="99"/>
        <end position="229"/>
    </location>
</feature>
<evidence type="ECO:0000313" key="6">
    <source>
        <dbReference type="Proteomes" id="UP000002668"/>
    </source>
</evidence>
<feature type="transmembrane region" description="Helical" evidence="2">
    <location>
        <begin position="597"/>
        <end position="618"/>
    </location>
</feature>
<accession>E5ADQ2</accession>
<dbReference type="PANTHER" id="PTHR35408:SF3">
    <property type="entry name" value="GLYCOSYLTRANSFERASE 2-LIKE DOMAIN-CONTAINING PROTEIN"/>
    <property type="match status" value="1"/>
</dbReference>
<name>E5ADQ2_LEPMJ</name>
<keyword evidence="2" id="KW-1133">Transmembrane helix</keyword>
<evidence type="ECO:0000256" key="1">
    <source>
        <dbReference type="SAM" id="MobiDB-lite"/>
    </source>
</evidence>
<feature type="transmembrane region" description="Helical" evidence="2">
    <location>
        <begin position="558"/>
        <end position="585"/>
    </location>
</feature>
<dbReference type="VEuPathDB" id="FungiDB:LEMA_P001280.1"/>
<dbReference type="HOGENOM" id="CLU_008220_0_0_1"/>
<dbReference type="AlphaFoldDB" id="E5ADQ2"/>
<feature type="compositionally biased region" description="Polar residues" evidence="1">
    <location>
        <begin position="53"/>
        <end position="71"/>
    </location>
</feature>
<dbReference type="InterPro" id="IPR057688">
    <property type="entry name" value="DUF7928"/>
</dbReference>
<proteinExistence type="predicted"/>
<keyword evidence="2" id="KW-0472">Membrane</keyword>
<feature type="region of interest" description="Disordered" evidence="1">
    <location>
        <begin position="53"/>
        <end position="92"/>
    </location>
</feature>
<reference evidence="6" key="1">
    <citation type="journal article" date="2011" name="Nat. Commun.">
        <title>Effector diversification within compartments of the Leptosphaeria maculans genome affected by Repeat-Induced Point mutations.</title>
        <authorList>
            <person name="Rouxel T."/>
            <person name="Grandaubert J."/>
            <person name="Hane J.K."/>
            <person name="Hoede C."/>
            <person name="van de Wouw A.P."/>
            <person name="Couloux A."/>
            <person name="Dominguez V."/>
            <person name="Anthouard V."/>
            <person name="Bally P."/>
            <person name="Bourras S."/>
            <person name="Cozijnsen A.J."/>
            <person name="Ciuffetti L.M."/>
            <person name="Degrave A."/>
            <person name="Dilmaghani A."/>
            <person name="Duret L."/>
            <person name="Fudal I."/>
            <person name="Goodwin S.B."/>
            <person name="Gout L."/>
            <person name="Glaser N."/>
            <person name="Linglin J."/>
            <person name="Kema G.H.J."/>
            <person name="Lapalu N."/>
            <person name="Lawrence C.B."/>
            <person name="May K."/>
            <person name="Meyer M."/>
            <person name="Ollivier B."/>
            <person name="Poulain J."/>
            <person name="Schoch C.L."/>
            <person name="Simon A."/>
            <person name="Spatafora J.W."/>
            <person name="Stachowiak A."/>
            <person name="Turgeon B.G."/>
            <person name="Tyler B.M."/>
            <person name="Vincent D."/>
            <person name="Weissenbach J."/>
            <person name="Amselem J."/>
            <person name="Quesneville H."/>
            <person name="Oliver R.P."/>
            <person name="Wincker P."/>
            <person name="Balesdent M.-H."/>
            <person name="Howlett B.J."/>
        </authorList>
    </citation>
    <scope>NUCLEOTIDE SEQUENCE [LARGE SCALE GENOMIC DNA]</scope>
    <source>
        <strain evidence="6">JN3 / isolate v23.1.3 / race Av1-4-5-6-7-8</strain>
    </source>
</reference>
<dbReference type="STRING" id="985895.E5ADQ2"/>
<dbReference type="SUPFAM" id="SSF53448">
    <property type="entry name" value="Nucleotide-diphospho-sugar transferases"/>
    <property type="match status" value="1"/>
</dbReference>
<dbReference type="Proteomes" id="UP000002668">
    <property type="component" value="Genome"/>
</dbReference>
<dbReference type="PANTHER" id="PTHR35408">
    <property type="entry name" value="CHROMOSOME 15, WHOLE GENOME SHOTGUN SEQUENCE"/>
    <property type="match status" value="1"/>
</dbReference>
<dbReference type="Gene3D" id="3.90.550.10">
    <property type="entry name" value="Spore Coat Polysaccharide Biosynthesis Protein SpsA, Chain A"/>
    <property type="match status" value="1"/>
</dbReference>
<organism evidence="5 6">
    <name type="scientific">Leptosphaeria maculans (strain JN3 / isolate v23.1.3 / race Av1-4-5-6-7-8)</name>
    <name type="common">Blackleg fungus</name>
    <name type="synonym">Phoma lingam</name>
    <dbReference type="NCBI Taxonomy" id="985895"/>
    <lineage>
        <taxon>Eukaryota</taxon>
        <taxon>Fungi</taxon>
        <taxon>Dikarya</taxon>
        <taxon>Ascomycota</taxon>
        <taxon>Pezizomycotina</taxon>
        <taxon>Dothideomycetes</taxon>
        <taxon>Pleosporomycetidae</taxon>
        <taxon>Pleosporales</taxon>
        <taxon>Pleosporineae</taxon>
        <taxon>Leptosphaeriaceae</taxon>
        <taxon>Plenodomus</taxon>
        <taxon>Plenodomus lingam/Leptosphaeria maculans species complex</taxon>
    </lineage>
</organism>
<dbReference type="EMBL" id="FP929139">
    <property type="protein sequence ID" value="CBY01341.1"/>
    <property type="molecule type" value="Genomic_DNA"/>
</dbReference>
<dbReference type="eggNOG" id="ENOG502QTAT">
    <property type="taxonomic scope" value="Eukaryota"/>
</dbReference>
<keyword evidence="2" id="KW-0812">Transmembrane</keyword>
<feature type="transmembrane region" description="Helical" evidence="2">
    <location>
        <begin position="722"/>
        <end position="740"/>
    </location>
</feature>
<sequence>MAWCILYSQHVDKRNVVCSASNILIRRNNDGPDHDSCEEVPEKIVVSHQIPNSDPLASQEAPSNTSLSENNVLPPAHGCRASSSNNSTNGHPLNAEAEEEKLWTTNAFGEGVFIKRSKGHYTFAPQDVAEDTSLYQSIVQMNVRCAMTINTSVIRYVLQRTDVPYVQIRSGLRLQVVPDFEALSHGRRGQSASFVASHQLLVVWQDDPKLFVERAEVIINSLVRMMCSDEYGSPDDGELEEITGKTAWSGMAEYNDTLGPGETLEEEPRKLKLWQSIYTGISIMLMTTCIGSGFREIAGPTDQMKENSRYYSGKALRRLHRDTYGGTLPHDAISTYELQGGTANLFVSDDGMQLIRDEETPKPFHRGGKFKKASNMNYALRLSVMMDEDAAYNTTLETAITERESETWAEGSIRIGDYILLIDSDTRAPSDCLLEAVSEMTVSPQVALLRYSSGVMNVTYKFFEKGIKFFTNMISIMIQSAVAGGDVAPFVGHNAILRWSAMQEIAYDCRHDGYEKYAYSCNELIFHPLKHWPTAGPLTLLFRTFLTSTMPLASKITILAYIGTYYAIGSTWLLTLLNYFLIGFFNGALDHFYTQSFRVYFALIFVFTLIGNLALAILRYRIQESPLWLGLVQNAKFIPLLTVFLGGVSLHVSQALVCHFCSVDVEWGATTKEHTRVTFFQAIRDVARKFKWSLGLCVGVAVGMVVLGFGVPLEWRVRDVVAWWPLLTVVVNHALLPVVVNPQWMTCRW</sequence>
<keyword evidence="6" id="KW-1185">Reference proteome</keyword>
<dbReference type="Pfam" id="PF13632">
    <property type="entry name" value="Glyco_trans_2_3"/>
    <property type="match status" value="1"/>
</dbReference>
<feature type="compositionally biased region" description="Polar residues" evidence="1">
    <location>
        <begin position="81"/>
        <end position="91"/>
    </location>
</feature>
<feature type="transmembrane region" description="Helical" evidence="2">
    <location>
        <begin position="692"/>
        <end position="710"/>
    </location>
</feature>
<protein>
    <submittedName>
        <fullName evidence="5">Uncharacterized protein</fullName>
    </submittedName>
</protein>
<dbReference type="OrthoDB" id="38531at2759"/>
<feature type="domain" description="Glycosyltransferase 2-like" evidence="3">
    <location>
        <begin position="418"/>
        <end position="507"/>
    </location>
</feature>
<dbReference type="InParanoid" id="E5ADQ2"/>
<evidence type="ECO:0000259" key="3">
    <source>
        <dbReference type="Pfam" id="PF13632"/>
    </source>
</evidence>
<evidence type="ECO:0000313" key="5">
    <source>
        <dbReference type="EMBL" id="CBY01341.1"/>
    </source>
</evidence>
<dbReference type="InterPro" id="IPR029044">
    <property type="entry name" value="Nucleotide-diphossugar_trans"/>
</dbReference>
<gene>
    <name evidence="5" type="ORF">LEMA_P001280.1</name>
</gene>
<dbReference type="Pfam" id="PF25550">
    <property type="entry name" value="DUF7928"/>
    <property type="match status" value="1"/>
</dbReference>